<dbReference type="InterPro" id="IPR014729">
    <property type="entry name" value="Rossmann-like_a/b/a_fold"/>
</dbReference>
<evidence type="ECO:0000259" key="4">
    <source>
        <dbReference type="Pfam" id="PF00582"/>
    </source>
</evidence>
<comment type="similarity">
    <text evidence="1">Belongs to the universal stress protein A family.</text>
</comment>
<evidence type="ECO:0000256" key="2">
    <source>
        <dbReference type="ARBA" id="ARBA00022741"/>
    </source>
</evidence>
<dbReference type="PANTHER" id="PTHR46268:SF27">
    <property type="entry name" value="UNIVERSAL STRESS PROTEIN RV2623"/>
    <property type="match status" value="1"/>
</dbReference>
<organism evidence="5 6">
    <name type="scientific">Pseudonocardia humida</name>
    <dbReference type="NCBI Taxonomy" id="2800819"/>
    <lineage>
        <taxon>Bacteria</taxon>
        <taxon>Bacillati</taxon>
        <taxon>Actinomycetota</taxon>
        <taxon>Actinomycetes</taxon>
        <taxon>Pseudonocardiales</taxon>
        <taxon>Pseudonocardiaceae</taxon>
        <taxon>Pseudonocardia</taxon>
    </lineage>
</organism>
<keyword evidence="6" id="KW-1185">Reference proteome</keyword>
<dbReference type="Pfam" id="PF00582">
    <property type="entry name" value="Usp"/>
    <property type="match status" value="2"/>
</dbReference>
<name>A0ABT1AAA4_9PSEU</name>
<comment type="caution">
    <text evidence="5">The sequence shown here is derived from an EMBL/GenBank/DDBJ whole genome shotgun (WGS) entry which is preliminary data.</text>
</comment>
<dbReference type="InterPro" id="IPR006016">
    <property type="entry name" value="UspA"/>
</dbReference>
<evidence type="ECO:0000313" key="6">
    <source>
        <dbReference type="Proteomes" id="UP001165283"/>
    </source>
</evidence>
<feature type="domain" description="UspA" evidence="4">
    <location>
        <begin position="155"/>
        <end position="289"/>
    </location>
</feature>
<dbReference type="Gene3D" id="3.40.50.620">
    <property type="entry name" value="HUPs"/>
    <property type="match status" value="2"/>
</dbReference>
<dbReference type="InterPro" id="IPR006015">
    <property type="entry name" value="Universal_stress_UspA"/>
</dbReference>
<dbReference type="PANTHER" id="PTHR46268">
    <property type="entry name" value="STRESS RESPONSE PROTEIN NHAX"/>
    <property type="match status" value="1"/>
</dbReference>
<evidence type="ECO:0000256" key="3">
    <source>
        <dbReference type="ARBA" id="ARBA00022840"/>
    </source>
</evidence>
<proteinExistence type="inferred from homology"/>
<evidence type="ECO:0000313" key="5">
    <source>
        <dbReference type="EMBL" id="MCO1659938.1"/>
    </source>
</evidence>
<accession>A0ABT1AAA4</accession>
<sequence>MTGRSPADRPVVVGVDGSASALAAGRWAAAEAVRRGTRLRLVTALTYAPNRVVEPTRLSGQVRDVLTEHARSGLVDAAAAARQVAPDLEVSAGTRTGFPVDVLAGQAHEAGLLVLGNRGRGGLAGLLVGSVTVALAARASCPVVVVREDHPAAGPVVLGVDGEHGSDAAIAFAHESAAARGVPLIAVHTWTGTEFAPAGPPVLDWDAVLEQERAVLAERLAPWSEKYPDLRVHRTVGRHGAAAALVRLSEQAQLVVVGSHGHGNLAGLLLGSVSHSVLHRSHCPVAIVRPEAGGSAGAP</sequence>
<protein>
    <submittedName>
        <fullName evidence="5">Universal stress protein</fullName>
    </submittedName>
</protein>
<keyword evidence="2" id="KW-0547">Nucleotide-binding</keyword>
<gene>
    <name evidence="5" type="ORF">KDL28_33245</name>
</gene>
<evidence type="ECO:0000256" key="1">
    <source>
        <dbReference type="ARBA" id="ARBA00008791"/>
    </source>
</evidence>
<feature type="domain" description="UspA" evidence="4">
    <location>
        <begin position="9"/>
        <end position="147"/>
    </location>
</feature>
<dbReference type="SUPFAM" id="SSF52402">
    <property type="entry name" value="Adenine nucleotide alpha hydrolases-like"/>
    <property type="match status" value="2"/>
</dbReference>
<keyword evidence="3" id="KW-0067">ATP-binding</keyword>
<dbReference type="RefSeq" id="WP_252445077.1">
    <property type="nucleotide sequence ID" value="NZ_JAGSOV010000073.1"/>
</dbReference>
<dbReference type="EMBL" id="JAGSOV010000073">
    <property type="protein sequence ID" value="MCO1659938.1"/>
    <property type="molecule type" value="Genomic_DNA"/>
</dbReference>
<dbReference type="Proteomes" id="UP001165283">
    <property type="component" value="Unassembled WGS sequence"/>
</dbReference>
<reference evidence="5" key="1">
    <citation type="submission" date="2021-04" db="EMBL/GenBank/DDBJ databases">
        <title>Pseudonocardia sp. nov., isolated from sandy soil of mangrove forest.</title>
        <authorList>
            <person name="Zan Z."/>
            <person name="Huang R."/>
            <person name="Liu W."/>
        </authorList>
    </citation>
    <scope>NUCLEOTIDE SEQUENCE</scope>
    <source>
        <strain evidence="5">S2-4</strain>
    </source>
</reference>
<dbReference type="PRINTS" id="PR01438">
    <property type="entry name" value="UNVRSLSTRESS"/>
</dbReference>